<comment type="caution">
    <text evidence="2">The sequence shown here is derived from an EMBL/GenBank/DDBJ whole genome shotgun (WGS) entry which is preliminary data.</text>
</comment>
<evidence type="ECO:0000256" key="1">
    <source>
        <dbReference type="SAM" id="MobiDB-lite"/>
    </source>
</evidence>
<dbReference type="InterPro" id="IPR041078">
    <property type="entry name" value="Plavaka"/>
</dbReference>
<keyword evidence="3" id="KW-1185">Reference proteome</keyword>
<evidence type="ECO:0000313" key="3">
    <source>
        <dbReference type="Proteomes" id="UP000775547"/>
    </source>
</evidence>
<dbReference type="Pfam" id="PF18759">
    <property type="entry name" value="Plavaka"/>
    <property type="match status" value="1"/>
</dbReference>
<reference evidence="2" key="1">
    <citation type="submission" date="2020-07" db="EMBL/GenBank/DDBJ databases">
        <authorList>
            <person name="Nieuwenhuis M."/>
            <person name="Van De Peppel L.J.J."/>
        </authorList>
    </citation>
    <scope>NUCLEOTIDE SEQUENCE</scope>
    <source>
        <strain evidence="2">AP01</strain>
        <tissue evidence="2">Mycelium</tissue>
    </source>
</reference>
<name>A0A9P7FXW3_9AGAR</name>
<feature type="region of interest" description="Disordered" evidence="1">
    <location>
        <begin position="41"/>
        <end position="72"/>
    </location>
</feature>
<organism evidence="2 3">
    <name type="scientific">Asterophora parasitica</name>
    <dbReference type="NCBI Taxonomy" id="117018"/>
    <lineage>
        <taxon>Eukaryota</taxon>
        <taxon>Fungi</taxon>
        <taxon>Dikarya</taxon>
        <taxon>Basidiomycota</taxon>
        <taxon>Agaricomycotina</taxon>
        <taxon>Agaricomycetes</taxon>
        <taxon>Agaricomycetidae</taxon>
        <taxon>Agaricales</taxon>
        <taxon>Tricholomatineae</taxon>
        <taxon>Lyophyllaceae</taxon>
        <taxon>Asterophora</taxon>
    </lineage>
</organism>
<gene>
    <name evidence="2" type="ORF">DXG03_008069</name>
</gene>
<evidence type="ECO:0000313" key="2">
    <source>
        <dbReference type="EMBL" id="KAG5640562.1"/>
    </source>
</evidence>
<accession>A0A9P7FXW3</accession>
<dbReference type="AlphaFoldDB" id="A0A9P7FXW3"/>
<evidence type="ECO:0008006" key="4">
    <source>
        <dbReference type="Google" id="ProtNLM"/>
    </source>
</evidence>
<proteinExistence type="predicted"/>
<sequence length="551" mass="63918">MPATRTSPTTQCTYCQQWFRGCGLAMHQAVCRQLSRDQRHDAKLEKRMHHKKKGESEGQERRKKGRQHQDDVPLDMLHYQLADPKHMNTLLCLVAQKHRDTLVQMESQWARWSSGYLLPMLHSIDDIKTEYHPNSKKPTRIDAFSDYCMQDGCEIKPPQISEPWQPFCTRANFELAEIAIDAQLNQDHIARIIDLIRRCVDGHAEFTLSGNNDLQRIWDSMYGLYNKFDKIPISTIYRDEEHSHDLYACSLWDWALDIARDQHLAPYFEWDAQRLSKFNGTCFERFVHEPWTGDRFWSAQSSIPSDGHLFGIILYADKSKLSSFRTQMGYPVVARCAHLPAEIRNGSGVGAGQVVGWLPIIKEDEEYKKKTDYIDFKRVVWHESVRKLMETVAEYSKIGIWIKCRDGIERRLFPIILILTADYEEHPHRCVMALTRGGNGLCPCPVCLIPKDKQSDFRDNYPARTMEHAQDLYQNAAAMSSAARQDEILKEESWRFAKNAFWDINLSDPSQTLSWDRMHGYAHGLGGKHILPQLQEFLLQSRTLAKKADTQ</sequence>
<dbReference type="Proteomes" id="UP000775547">
    <property type="component" value="Unassembled WGS sequence"/>
</dbReference>
<dbReference type="EMBL" id="JABCKV010000638">
    <property type="protein sequence ID" value="KAG5640562.1"/>
    <property type="molecule type" value="Genomic_DNA"/>
</dbReference>
<reference evidence="2" key="2">
    <citation type="submission" date="2021-10" db="EMBL/GenBank/DDBJ databases">
        <title>Phylogenomics reveals ancestral predisposition of the termite-cultivated fungus Termitomyces towards a domesticated lifestyle.</title>
        <authorList>
            <person name="Auxier B."/>
            <person name="Grum-Grzhimaylo A."/>
            <person name="Cardenas M.E."/>
            <person name="Lodge J.D."/>
            <person name="Laessoe T."/>
            <person name="Pedersen O."/>
            <person name="Smith M.E."/>
            <person name="Kuyper T.W."/>
            <person name="Franco-Molano E.A."/>
            <person name="Baroni T.J."/>
            <person name="Aanen D.K."/>
        </authorList>
    </citation>
    <scope>NUCLEOTIDE SEQUENCE</scope>
    <source>
        <strain evidence="2">AP01</strain>
        <tissue evidence="2">Mycelium</tissue>
    </source>
</reference>
<dbReference type="OrthoDB" id="3239511at2759"/>
<protein>
    <recommendedName>
        <fullName evidence="4">Transposase</fullName>
    </recommendedName>
</protein>